<dbReference type="InterPro" id="IPR035906">
    <property type="entry name" value="MetI-like_sf"/>
</dbReference>
<dbReference type="InterPro" id="IPR000515">
    <property type="entry name" value="MetI-like"/>
</dbReference>
<dbReference type="PANTHER" id="PTHR30151:SF0">
    <property type="entry name" value="ABC TRANSPORTER PERMEASE PROTEIN MJ0413-RELATED"/>
    <property type="match status" value="1"/>
</dbReference>
<proteinExistence type="inferred from homology"/>
<comment type="caution">
    <text evidence="9">The sequence shown here is derived from an EMBL/GenBank/DDBJ whole genome shotgun (WGS) entry which is preliminary data.</text>
</comment>
<reference evidence="9 10" key="1">
    <citation type="submission" date="2024-09" db="EMBL/GenBank/DDBJ databases">
        <authorList>
            <person name="Sun Q."/>
            <person name="Mori K."/>
        </authorList>
    </citation>
    <scope>NUCLEOTIDE SEQUENCE [LARGE SCALE GENOMIC DNA]</scope>
    <source>
        <strain evidence="9 10">TBRC 1851</strain>
    </source>
</reference>
<name>A0ABV6UCF6_9ACTN</name>
<dbReference type="SUPFAM" id="SSF161098">
    <property type="entry name" value="MetI-like"/>
    <property type="match status" value="1"/>
</dbReference>
<sequence>MRLLRGLARLWVVPVALAAWEVLTRLAQAPYFPPPSTIAARSHELWFSGPATRLFLSDEAVRHLLPSLWRLAVGWAGACLAGVLVGIAVGRSRRLAEYVNPLIHFGRSIPPPTLLPIFLVLFGVGTPTQLAAIVFGVLWPVLLNSVDGARDVDRQYLETAEVFHLSRGQRLWRIILPAAAPKVFAGLRLSVSLALVMMIISELVGSTEGIGYRMLQDALDIPAMWTAIVLIGVLGFVLNAAFVRAERWILAWHYSARKST</sequence>
<dbReference type="CDD" id="cd06261">
    <property type="entry name" value="TM_PBP2"/>
    <property type="match status" value="1"/>
</dbReference>
<evidence type="ECO:0000256" key="5">
    <source>
        <dbReference type="ARBA" id="ARBA00022989"/>
    </source>
</evidence>
<feature type="domain" description="ABC transmembrane type-1" evidence="8">
    <location>
        <begin position="64"/>
        <end position="242"/>
    </location>
</feature>
<evidence type="ECO:0000256" key="1">
    <source>
        <dbReference type="ARBA" id="ARBA00004651"/>
    </source>
</evidence>
<feature type="transmembrane region" description="Helical" evidence="7">
    <location>
        <begin position="221"/>
        <end position="243"/>
    </location>
</feature>
<feature type="transmembrane region" description="Helical" evidence="7">
    <location>
        <begin position="68"/>
        <end position="90"/>
    </location>
</feature>
<dbReference type="PANTHER" id="PTHR30151">
    <property type="entry name" value="ALKANE SULFONATE ABC TRANSPORTER-RELATED, MEMBRANE SUBUNIT"/>
    <property type="match status" value="1"/>
</dbReference>
<protein>
    <submittedName>
        <fullName evidence="9">ABC transporter permease</fullName>
    </submittedName>
</protein>
<comment type="similarity">
    <text evidence="7">Belongs to the binding-protein-dependent transport system permease family.</text>
</comment>
<gene>
    <name evidence="9" type="ORF">ACFHYQ_26310</name>
</gene>
<dbReference type="Proteomes" id="UP001589870">
    <property type="component" value="Unassembled WGS sequence"/>
</dbReference>
<evidence type="ECO:0000259" key="8">
    <source>
        <dbReference type="PROSITE" id="PS50928"/>
    </source>
</evidence>
<dbReference type="Pfam" id="PF00528">
    <property type="entry name" value="BPD_transp_1"/>
    <property type="match status" value="1"/>
</dbReference>
<keyword evidence="2 7" id="KW-0813">Transport</keyword>
<evidence type="ECO:0000256" key="4">
    <source>
        <dbReference type="ARBA" id="ARBA00022692"/>
    </source>
</evidence>
<evidence type="ECO:0000256" key="6">
    <source>
        <dbReference type="ARBA" id="ARBA00023136"/>
    </source>
</evidence>
<dbReference type="PROSITE" id="PS50928">
    <property type="entry name" value="ABC_TM1"/>
    <property type="match status" value="1"/>
</dbReference>
<feature type="transmembrane region" description="Helical" evidence="7">
    <location>
        <begin position="102"/>
        <end position="124"/>
    </location>
</feature>
<feature type="transmembrane region" description="Helical" evidence="7">
    <location>
        <begin position="174"/>
        <end position="201"/>
    </location>
</feature>
<evidence type="ECO:0000256" key="2">
    <source>
        <dbReference type="ARBA" id="ARBA00022448"/>
    </source>
</evidence>
<dbReference type="EMBL" id="JBHMQT010000059">
    <property type="protein sequence ID" value="MFC0865818.1"/>
    <property type="molecule type" value="Genomic_DNA"/>
</dbReference>
<evidence type="ECO:0000256" key="3">
    <source>
        <dbReference type="ARBA" id="ARBA00022475"/>
    </source>
</evidence>
<organism evidence="9 10">
    <name type="scientific">Sphaerimonospora cavernae</name>
    <dbReference type="NCBI Taxonomy" id="1740611"/>
    <lineage>
        <taxon>Bacteria</taxon>
        <taxon>Bacillati</taxon>
        <taxon>Actinomycetota</taxon>
        <taxon>Actinomycetes</taxon>
        <taxon>Streptosporangiales</taxon>
        <taxon>Streptosporangiaceae</taxon>
        <taxon>Sphaerimonospora</taxon>
    </lineage>
</organism>
<evidence type="ECO:0000256" key="7">
    <source>
        <dbReference type="RuleBase" id="RU363032"/>
    </source>
</evidence>
<feature type="transmembrane region" description="Helical" evidence="7">
    <location>
        <begin position="130"/>
        <end position="146"/>
    </location>
</feature>
<keyword evidence="5 7" id="KW-1133">Transmembrane helix</keyword>
<keyword evidence="4 7" id="KW-0812">Transmembrane</keyword>
<keyword evidence="6 7" id="KW-0472">Membrane</keyword>
<accession>A0ABV6UCF6</accession>
<comment type="subcellular location">
    <subcellularLocation>
        <location evidence="1 7">Cell membrane</location>
        <topology evidence="1 7">Multi-pass membrane protein</topology>
    </subcellularLocation>
</comment>
<dbReference type="Gene3D" id="1.10.3720.10">
    <property type="entry name" value="MetI-like"/>
    <property type="match status" value="1"/>
</dbReference>
<keyword evidence="3" id="KW-1003">Cell membrane</keyword>
<evidence type="ECO:0000313" key="10">
    <source>
        <dbReference type="Proteomes" id="UP001589870"/>
    </source>
</evidence>
<keyword evidence="10" id="KW-1185">Reference proteome</keyword>
<evidence type="ECO:0000313" key="9">
    <source>
        <dbReference type="EMBL" id="MFC0865818.1"/>
    </source>
</evidence>
<dbReference type="RefSeq" id="WP_394303827.1">
    <property type="nucleotide sequence ID" value="NZ_JBHMQT010000059.1"/>
</dbReference>